<dbReference type="Proteomes" id="UP000093629">
    <property type="component" value="Unassembled WGS sequence"/>
</dbReference>
<dbReference type="InterPro" id="IPR011010">
    <property type="entry name" value="DNA_brk_join_enz"/>
</dbReference>
<comment type="caution">
    <text evidence="2">The sequence shown here is derived from an EMBL/GenBank/DDBJ whole genome shotgun (WGS) entry which is preliminary data.</text>
</comment>
<protein>
    <submittedName>
        <fullName evidence="2">Uncharacterized protein</fullName>
    </submittedName>
</protein>
<evidence type="ECO:0000313" key="2">
    <source>
        <dbReference type="EMBL" id="OBK17867.1"/>
    </source>
</evidence>
<dbReference type="SUPFAM" id="SSF56349">
    <property type="entry name" value="DNA breaking-rejoining enzymes"/>
    <property type="match status" value="1"/>
</dbReference>
<dbReference type="Gene3D" id="1.10.443.10">
    <property type="entry name" value="Intergrase catalytic core"/>
    <property type="match status" value="1"/>
</dbReference>
<dbReference type="AlphaFoldDB" id="A0A1A3NBU7"/>
<dbReference type="GO" id="GO:0003677">
    <property type="term" value="F:DNA binding"/>
    <property type="evidence" value="ECO:0007669"/>
    <property type="project" value="InterPro"/>
</dbReference>
<accession>A0A1A3NBU7</accession>
<dbReference type="InterPro" id="IPR013762">
    <property type="entry name" value="Integrase-like_cat_sf"/>
</dbReference>
<gene>
    <name evidence="2" type="ORF">A5636_21800</name>
</gene>
<evidence type="ECO:0000313" key="3">
    <source>
        <dbReference type="Proteomes" id="UP000093629"/>
    </source>
</evidence>
<sequence length="78" mass="8490">MRYPAFRTIWDRAVGKAKLDPPPTARHLLHACPSWLIAAGFPLMTVSHHLSHASGKLTANVCTDVDTSARKVAARAND</sequence>
<keyword evidence="1" id="KW-0233">DNA recombination</keyword>
<dbReference type="GO" id="GO:0006310">
    <property type="term" value="P:DNA recombination"/>
    <property type="evidence" value="ECO:0007669"/>
    <property type="project" value="UniProtKB-KW"/>
</dbReference>
<proteinExistence type="predicted"/>
<name>A0A1A3NBU7_MYCAS</name>
<evidence type="ECO:0000256" key="1">
    <source>
        <dbReference type="ARBA" id="ARBA00023172"/>
    </source>
</evidence>
<keyword evidence="3" id="KW-1185">Reference proteome</keyword>
<reference evidence="3" key="1">
    <citation type="submission" date="2016-06" db="EMBL/GenBank/DDBJ databases">
        <authorList>
            <person name="Sutton G."/>
            <person name="Brinkac L."/>
            <person name="Sanka R."/>
            <person name="Adams M."/>
            <person name="Lau E."/>
            <person name="Garcia-Basteiro A."/>
            <person name="Lopez-Varela E."/>
            <person name="Palencia S."/>
        </authorList>
    </citation>
    <scope>NUCLEOTIDE SEQUENCE [LARGE SCALE GENOMIC DNA]</scope>
    <source>
        <strain evidence="3">1245139.5</strain>
    </source>
</reference>
<dbReference type="EMBL" id="LZLQ01000038">
    <property type="protein sequence ID" value="OBK17867.1"/>
    <property type="molecule type" value="Genomic_DNA"/>
</dbReference>
<organism evidence="2 3">
    <name type="scientific">Mycobacterium asiaticum</name>
    <dbReference type="NCBI Taxonomy" id="1790"/>
    <lineage>
        <taxon>Bacteria</taxon>
        <taxon>Bacillati</taxon>
        <taxon>Actinomycetota</taxon>
        <taxon>Actinomycetes</taxon>
        <taxon>Mycobacteriales</taxon>
        <taxon>Mycobacteriaceae</taxon>
        <taxon>Mycobacterium</taxon>
    </lineage>
</organism>
<dbReference type="GO" id="GO:0015074">
    <property type="term" value="P:DNA integration"/>
    <property type="evidence" value="ECO:0007669"/>
    <property type="project" value="InterPro"/>
</dbReference>